<feature type="domain" description="Retrotransposon gag" evidence="1">
    <location>
        <begin position="1"/>
        <end position="65"/>
    </location>
</feature>
<gene>
    <name evidence="2" type="ORF">Tci_903368</name>
</gene>
<evidence type="ECO:0000313" key="2">
    <source>
        <dbReference type="EMBL" id="GFD31399.1"/>
    </source>
</evidence>
<dbReference type="InterPro" id="IPR005162">
    <property type="entry name" value="Retrotrans_gag_dom"/>
</dbReference>
<reference evidence="2" key="1">
    <citation type="journal article" date="2019" name="Sci. Rep.">
        <title>Draft genome of Tanacetum cinerariifolium, the natural source of mosquito coil.</title>
        <authorList>
            <person name="Yamashiro T."/>
            <person name="Shiraishi A."/>
            <person name="Satake H."/>
            <person name="Nakayama K."/>
        </authorList>
    </citation>
    <scope>NUCLEOTIDE SEQUENCE</scope>
</reference>
<protein>
    <submittedName>
        <fullName evidence="2">Reverse transcriptase domain-containing protein</fullName>
    </submittedName>
</protein>
<sequence length="92" mass="10705">MKKMMMEEFCPEEEVQRLEDELRSLKLRDTNITAYTQRFNELVLLCPKAVPSKKRKVKAHIKGLPENIKDEVTSSQPVNLNETVCMAHTLMK</sequence>
<accession>A0A699VBZ9</accession>
<dbReference type="AlphaFoldDB" id="A0A699VBZ9"/>
<comment type="caution">
    <text evidence="2">The sequence shown here is derived from an EMBL/GenBank/DDBJ whole genome shotgun (WGS) entry which is preliminary data.</text>
</comment>
<name>A0A699VBZ9_TANCI</name>
<proteinExistence type="predicted"/>
<dbReference type="Pfam" id="PF03732">
    <property type="entry name" value="Retrotrans_gag"/>
    <property type="match status" value="1"/>
</dbReference>
<evidence type="ECO:0000259" key="1">
    <source>
        <dbReference type="Pfam" id="PF03732"/>
    </source>
</evidence>
<keyword evidence="2" id="KW-0808">Transferase</keyword>
<keyword evidence="2" id="KW-0548">Nucleotidyltransferase</keyword>
<dbReference type="GO" id="GO:0003964">
    <property type="term" value="F:RNA-directed DNA polymerase activity"/>
    <property type="evidence" value="ECO:0007669"/>
    <property type="project" value="UniProtKB-KW"/>
</dbReference>
<dbReference type="EMBL" id="BKCJ011413722">
    <property type="protein sequence ID" value="GFD31399.1"/>
    <property type="molecule type" value="Genomic_DNA"/>
</dbReference>
<organism evidence="2">
    <name type="scientific">Tanacetum cinerariifolium</name>
    <name type="common">Dalmatian daisy</name>
    <name type="synonym">Chrysanthemum cinerariifolium</name>
    <dbReference type="NCBI Taxonomy" id="118510"/>
    <lineage>
        <taxon>Eukaryota</taxon>
        <taxon>Viridiplantae</taxon>
        <taxon>Streptophyta</taxon>
        <taxon>Embryophyta</taxon>
        <taxon>Tracheophyta</taxon>
        <taxon>Spermatophyta</taxon>
        <taxon>Magnoliopsida</taxon>
        <taxon>eudicotyledons</taxon>
        <taxon>Gunneridae</taxon>
        <taxon>Pentapetalae</taxon>
        <taxon>asterids</taxon>
        <taxon>campanulids</taxon>
        <taxon>Asterales</taxon>
        <taxon>Asteraceae</taxon>
        <taxon>Asteroideae</taxon>
        <taxon>Anthemideae</taxon>
        <taxon>Anthemidinae</taxon>
        <taxon>Tanacetum</taxon>
    </lineage>
</organism>
<keyword evidence="2" id="KW-0695">RNA-directed DNA polymerase</keyword>